<protein>
    <submittedName>
        <fullName evidence="1">Uncharacterized protein</fullName>
    </submittedName>
</protein>
<evidence type="ECO:0000313" key="1">
    <source>
        <dbReference type="EMBL" id="KAJ7376787.1"/>
    </source>
</evidence>
<evidence type="ECO:0000313" key="2">
    <source>
        <dbReference type="Proteomes" id="UP001163046"/>
    </source>
</evidence>
<name>A0A9W9Z7Z0_9CNID</name>
<organism evidence="1 2">
    <name type="scientific">Desmophyllum pertusum</name>
    <dbReference type="NCBI Taxonomy" id="174260"/>
    <lineage>
        <taxon>Eukaryota</taxon>
        <taxon>Metazoa</taxon>
        <taxon>Cnidaria</taxon>
        <taxon>Anthozoa</taxon>
        <taxon>Hexacorallia</taxon>
        <taxon>Scleractinia</taxon>
        <taxon>Caryophylliina</taxon>
        <taxon>Caryophylliidae</taxon>
        <taxon>Desmophyllum</taxon>
    </lineage>
</organism>
<sequence>MKREPKTSQFIHTRNKENKGLQPFPLRTVHINTYFTKKNRYNLTQVLPVELVPQPVGLLVPLLAELLEPNVPQPVELLELLVPRLVELPELHAPQLVELLELLVPRLVELLELLVSQLVELTEPLDSLQVELLDLLARMLDIVCPPSGNTRGETRGKKIFRHVNAQPRHTAVEPK</sequence>
<gene>
    <name evidence="1" type="ORF">OS493_032521</name>
</gene>
<proteinExistence type="predicted"/>
<dbReference type="AlphaFoldDB" id="A0A9W9Z7Z0"/>
<accession>A0A9W9Z7Z0</accession>
<comment type="caution">
    <text evidence="1">The sequence shown here is derived from an EMBL/GenBank/DDBJ whole genome shotgun (WGS) entry which is preliminary data.</text>
</comment>
<dbReference type="Proteomes" id="UP001163046">
    <property type="component" value="Unassembled WGS sequence"/>
</dbReference>
<keyword evidence="2" id="KW-1185">Reference proteome</keyword>
<dbReference type="EMBL" id="MU826390">
    <property type="protein sequence ID" value="KAJ7376787.1"/>
    <property type="molecule type" value="Genomic_DNA"/>
</dbReference>
<reference evidence="1" key="1">
    <citation type="submission" date="2023-01" db="EMBL/GenBank/DDBJ databases">
        <title>Genome assembly of the deep-sea coral Lophelia pertusa.</title>
        <authorList>
            <person name="Herrera S."/>
            <person name="Cordes E."/>
        </authorList>
    </citation>
    <scope>NUCLEOTIDE SEQUENCE</scope>
    <source>
        <strain evidence="1">USNM1676648</strain>
        <tissue evidence="1">Polyp</tissue>
    </source>
</reference>